<evidence type="ECO:0000259" key="2">
    <source>
        <dbReference type="Pfam" id="PF03781"/>
    </source>
</evidence>
<dbReference type="AlphaFoldDB" id="A0A4V3D404"/>
<name>A0A4V3D404_9FLAO</name>
<reference evidence="3 4" key="1">
    <citation type="submission" date="2019-03" db="EMBL/GenBank/DDBJ databases">
        <title>Genomic Encyclopedia of Archaeal and Bacterial Type Strains, Phase II (KMG-II): from individual species to whole genera.</title>
        <authorList>
            <person name="Goeker M."/>
        </authorList>
    </citation>
    <scope>NUCLEOTIDE SEQUENCE [LARGE SCALE GENOMIC DNA]</scope>
    <source>
        <strain evidence="3 4">DSM 18435</strain>
    </source>
</reference>
<dbReference type="EMBL" id="SNYI01000001">
    <property type="protein sequence ID" value="TDQ32441.1"/>
    <property type="molecule type" value="Genomic_DNA"/>
</dbReference>
<evidence type="ECO:0000256" key="1">
    <source>
        <dbReference type="SAM" id="SignalP"/>
    </source>
</evidence>
<dbReference type="PROSITE" id="PS51257">
    <property type="entry name" value="PROKAR_LIPOPROTEIN"/>
    <property type="match status" value="1"/>
</dbReference>
<dbReference type="PANTHER" id="PTHR23150:SF19">
    <property type="entry name" value="FORMYLGLYCINE-GENERATING ENZYME"/>
    <property type="match status" value="1"/>
</dbReference>
<dbReference type="OrthoDB" id="9768004at2"/>
<dbReference type="InterPro" id="IPR005532">
    <property type="entry name" value="SUMF_dom"/>
</dbReference>
<keyword evidence="1" id="KW-0732">Signal</keyword>
<dbReference type="Proteomes" id="UP000295468">
    <property type="component" value="Unassembled WGS sequence"/>
</dbReference>
<dbReference type="InterPro" id="IPR051043">
    <property type="entry name" value="Sulfatase_Mod_Factor_Kinase"/>
</dbReference>
<comment type="caution">
    <text evidence="3">The sequence shown here is derived from an EMBL/GenBank/DDBJ whole genome shotgun (WGS) entry which is preliminary data.</text>
</comment>
<dbReference type="Pfam" id="PF03781">
    <property type="entry name" value="FGE-sulfatase"/>
    <property type="match status" value="1"/>
</dbReference>
<dbReference type="InterPro" id="IPR016187">
    <property type="entry name" value="CTDL_fold"/>
</dbReference>
<feature type="chain" id="PRO_5021014635" evidence="1">
    <location>
        <begin position="26"/>
        <end position="200"/>
    </location>
</feature>
<organism evidence="3 4">
    <name type="scientific">Zeaxanthinibacter enoshimensis</name>
    <dbReference type="NCBI Taxonomy" id="392009"/>
    <lineage>
        <taxon>Bacteria</taxon>
        <taxon>Pseudomonadati</taxon>
        <taxon>Bacteroidota</taxon>
        <taxon>Flavobacteriia</taxon>
        <taxon>Flavobacteriales</taxon>
        <taxon>Flavobacteriaceae</taxon>
        <taxon>Zeaxanthinibacter</taxon>
    </lineage>
</organism>
<dbReference type="Gene3D" id="3.90.1580.10">
    <property type="entry name" value="paralog of FGE (formylglycine-generating enzyme)"/>
    <property type="match status" value="1"/>
</dbReference>
<dbReference type="RefSeq" id="WP_133642504.1">
    <property type="nucleotide sequence ID" value="NZ_SNYI01000001.1"/>
</dbReference>
<feature type="domain" description="Sulfatase-modifying factor enzyme-like" evidence="2">
    <location>
        <begin position="33"/>
        <end position="115"/>
    </location>
</feature>
<evidence type="ECO:0000313" key="4">
    <source>
        <dbReference type="Proteomes" id="UP000295468"/>
    </source>
</evidence>
<feature type="signal peptide" evidence="1">
    <location>
        <begin position="1"/>
        <end position="25"/>
    </location>
</feature>
<protein>
    <submittedName>
        <fullName evidence="3">Sulfatase-modifying factor enzyme 1</fullName>
    </submittedName>
</protein>
<accession>A0A4V3D404</accession>
<proteinExistence type="predicted"/>
<dbReference type="SUPFAM" id="SSF56436">
    <property type="entry name" value="C-type lectin-like"/>
    <property type="match status" value="1"/>
</dbReference>
<evidence type="ECO:0000313" key="3">
    <source>
        <dbReference type="EMBL" id="TDQ32441.1"/>
    </source>
</evidence>
<dbReference type="GO" id="GO:0120147">
    <property type="term" value="F:formylglycine-generating oxidase activity"/>
    <property type="evidence" value="ECO:0007669"/>
    <property type="project" value="TreeGrafter"/>
</dbReference>
<gene>
    <name evidence="3" type="ORF">CLV82_0269</name>
</gene>
<dbReference type="InterPro" id="IPR042095">
    <property type="entry name" value="SUMF_sf"/>
</dbReference>
<dbReference type="PANTHER" id="PTHR23150">
    <property type="entry name" value="SULFATASE MODIFYING FACTOR 1, 2"/>
    <property type="match status" value="1"/>
</dbReference>
<sequence>MSRFRSNCKFMPLFLGALLSLLGSCGHTPSLQPVTVQDFTAFVEDTGYVSDAEKYGWSVVQTSVFGYKVVEDANWRLPDGSRPASLEMPVTQVSYNDAKAYCEWAGVRLPSYREYWELVKEDKRPIISDQKGPVSPAGTVNIIGNVWDITSTTKNSQVRLAGGSIFCSENTCHGTRPEREFYVDLETGNIHIGFSVMTME</sequence>
<keyword evidence="4" id="KW-1185">Reference proteome</keyword>